<proteinExistence type="predicted"/>
<reference evidence="1 2" key="1">
    <citation type="submission" date="2018-08" db="EMBL/GenBank/DDBJ databases">
        <title>Sequencing the genomes of 1000 actinobacteria strains.</title>
        <authorList>
            <person name="Klenk H.-P."/>
        </authorList>
    </citation>
    <scope>NUCLEOTIDE SEQUENCE [LARGE SCALE GENOMIC DNA]</scope>
    <source>
        <strain evidence="1 2">DSM 44099</strain>
    </source>
</reference>
<dbReference type="Proteomes" id="UP000256913">
    <property type="component" value="Unassembled WGS sequence"/>
</dbReference>
<gene>
    <name evidence="1" type="ORF">DFJ67_6657</name>
</gene>
<protein>
    <submittedName>
        <fullName evidence="1">Uncharacterized protein</fullName>
    </submittedName>
</protein>
<organism evidence="1 2">
    <name type="scientific">Asanoa ferruginea</name>
    <dbReference type="NCBI Taxonomy" id="53367"/>
    <lineage>
        <taxon>Bacteria</taxon>
        <taxon>Bacillati</taxon>
        <taxon>Actinomycetota</taxon>
        <taxon>Actinomycetes</taxon>
        <taxon>Micromonosporales</taxon>
        <taxon>Micromonosporaceae</taxon>
        <taxon>Asanoa</taxon>
    </lineage>
</organism>
<comment type="caution">
    <text evidence="1">The sequence shown here is derived from an EMBL/GenBank/DDBJ whole genome shotgun (WGS) entry which is preliminary data.</text>
</comment>
<accession>A0A3D9ZTM4</accession>
<sequence>MIFKLFVCLALAFILIGMAGLYVRRSRDR</sequence>
<evidence type="ECO:0000313" key="2">
    <source>
        <dbReference type="Proteomes" id="UP000256913"/>
    </source>
</evidence>
<name>A0A3D9ZTM4_9ACTN</name>
<keyword evidence="2" id="KW-1185">Reference proteome</keyword>
<evidence type="ECO:0000313" key="1">
    <source>
        <dbReference type="EMBL" id="REG00602.1"/>
    </source>
</evidence>
<dbReference type="AlphaFoldDB" id="A0A3D9ZTM4"/>
<dbReference type="EMBL" id="QUMQ01000001">
    <property type="protein sequence ID" value="REG00602.1"/>
    <property type="molecule type" value="Genomic_DNA"/>
</dbReference>